<gene>
    <name evidence="9" type="ORF">A6035_16375</name>
</gene>
<protein>
    <submittedName>
        <fullName evidence="9">Nitrite reductase</fullName>
    </submittedName>
</protein>
<keyword evidence="10" id="KW-1185">Reference proteome</keyword>
<dbReference type="InterPro" id="IPR036136">
    <property type="entry name" value="Nit/Sulf_reduc_fer-like_dom_sf"/>
</dbReference>
<dbReference type="Pfam" id="PF03460">
    <property type="entry name" value="NIR_SIR_ferr"/>
    <property type="match status" value="1"/>
</dbReference>
<organism evidence="9 10">
    <name type="scientific">Dietzia lutea</name>
    <dbReference type="NCBI Taxonomy" id="546160"/>
    <lineage>
        <taxon>Bacteria</taxon>
        <taxon>Bacillati</taxon>
        <taxon>Actinomycetota</taxon>
        <taxon>Actinomycetes</taxon>
        <taxon>Mycobacteriales</taxon>
        <taxon>Dietziaceae</taxon>
        <taxon>Dietzia</taxon>
    </lineage>
</organism>
<dbReference type="EMBL" id="CP015449">
    <property type="protein sequence ID" value="AWH93495.1"/>
    <property type="molecule type" value="Genomic_DNA"/>
</dbReference>
<evidence type="ECO:0000313" key="9">
    <source>
        <dbReference type="EMBL" id="AWH93495.1"/>
    </source>
</evidence>
<dbReference type="Gene3D" id="3.30.413.10">
    <property type="entry name" value="Sulfite Reductase Hemoprotein, domain 1"/>
    <property type="match status" value="1"/>
</dbReference>
<proteinExistence type="predicted"/>
<feature type="region of interest" description="Disordered" evidence="7">
    <location>
        <begin position="240"/>
        <end position="262"/>
    </location>
</feature>
<evidence type="ECO:0000313" key="10">
    <source>
        <dbReference type="Proteomes" id="UP000244928"/>
    </source>
</evidence>
<dbReference type="PANTHER" id="PTHR32439">
    <property type="entry name" value="FERREDOXIN--NITRITE REDUCTASE, CHLOROPLASTIC"/>
    <property type="match status" value="1"/>
</dbReference>
<dbReference type="GO" id="GO:0046872">
    <property type="term" value="F:metal ion binding"/>
    <property type="evidence" value="ECO:0007669"/>
    <property type="project" value="UniProtKB-KW"/>
</dbReference>
<keyword evidence="4" id="KW-0560">Oxidoreductase</keyword>
<evidence type="ECO:0000259" key="8">
    <source>
        <dbReference type="Pfam" id="PF03460"/>
    </source>
</evidence>
<dbReference type="SUPFAM" id="SSF55124">
    <property type="entry name" value="Nitrite/Sulfite reductase N-terminal domain-like"/>
    <property type="match status" value="1"/>
</dbReference>
<dbReference type="GO" id="GO:0016491">
    <property type="term" value="F:oxidoreductase activity"/>
    <property type="evidence" value="ECO:0007669"/>
    <property type="project" value="UniProtKB-KW"/>
</dbReference>
<evidence type="ECO:0000256" key="4">
    <source>
        <dbReference type="ARBA" id="ARBA00023002"/>
    </source>
</evidence>
<feature type="domain" description="Nitrite/Sulfite reductase ferredoxin-like" evidence="8">
    <location>
        <begin position="29"/>
        <end position="73"/>
    </location>
</feature>
<accession>A0A2S1RB56</accession>
<sequence length="311" mass="32150">MSISEPTRRTRGDLCPGVLRPWPASDGALVRLRVPGGRVSPASLAALHGVAVRYGDDDNVHLTSRANLQLRALPVGPDGQLPGEVVAAIAATGLLPAPGHELVRNVMVSPLTGLGELVGGRAGGRADLRPVTDALDAGLLADPTLGGLPGRFLFVLDDGLGDLIERYCDLGLVALDAGTAQLRVGDRWSEVVPLAGAAARLVELARAFVQARGTGPEAPWHVRELTADLRAEGSTAADPSAALASVAAPDPRLPEPTPPLPYGPVDGSAGRLEHVEAPDGILDRDLIARLTGGEVSELIVTPWRGVLAVRA</sequence>
<keyword evidence="2" id="KW-0349">Heme</keyword>
<keyword evidence="3" id="KW-0479">Metal-binding</keyword>
<dbReference type="InterPro" id="IPR045854">
    <property type="entry name" value="NO2/SO3_Rdtase_4Fe4S_sf"/>
</dbReference>
<dbReference type="PANTHER" id="PTHR32439:SF9">
    <property type="entry name" value="BLR3264 PROTEIN"/>
    <property type="match status" value="1"/>
</dbReference>
<evidence type="ECO:0000256" key="5">
    <source>
        <dbReference type="ARBA" id="ARBA00023004"/>
    </source>
</evidence>
<keyword evidence="1" id="KW-0004">4Fe-4S</keyword>
<dbReference type="Gene3D" id="3.90.480.10">
    <property type="entry name" value="Sulfite Reductase Hemoprotein,Domain 2"/>
    <property type="match status" value="1"/>
</dbReference>
<evidence type="ECO:0000256" key="2">
    <source>
        <dbReference type="ARBA" id="ARBA00022617"/>
    </source>
</evidence>
<dbReference type="RefSeq" id="WP_108848846.1">
    <property type="nucleotide sequence ID" value="NZ_CP015449.1"/>
</dbReference>
<evidence type="ECO:0000256" key="3">
    <source>
        <dbReference type="ARBA" id="ARBA00022723"/>
    </source>
</evidence>
<dbReference type="InterPro" id="IPR051329">
    <property type="entry name" value="NIR_SIR_4Fe-4S"/>
</dbReference>
<name>A0A2S1RB56_9ACTN</name>
<dbReference type="AlphaFoldDB" id="A0A2S1RB56"/>
<dbReference type="GO" id="GO:0051539">
    <property type="term" value="F:4 iron, 4 sulfur cluster binding"/>
    <property type="evidence" value="ECO:0007669"/>
    <property type="project" value="UniProtKB-KW"/>
</dbReference>
<keyword evidence="6" id="KW-0411">Iron-sulfur</keyword>
<evidence type="ECO:0000256" key="6">
    <source>
        <dbReference type="ARBA" id="ARBA00023014"/>
    </source>
</evidence>
<dbReference type="InterPro" id="IPR005117">
    <property type="entry name" value="NiRdtase/SiRdtase_haem-b_fer"/>
</dbReference>
<dbReference type="Proteomes" id="UP000244928">
    <property type="component" value="Chromosome"/>
</dbReference>
<keyword evidence="5" id="KW-0408">Iron</keyword>
<dbReference type="KEGG" id="dlu:A6035_16375"/>
<reference evidence="9 10" key="1">
    <citation type="submission" date="2016-04" db="EMBL/GenBank/DDBJ databases">
        <title>Complete genome sequence of Dietzia lutea YIM 80766T, a strain isolated from desert soil in Egypt.</title>
        <authorList>
            <person name="Zhao J."/>
            <person name="Hu B."/>
            <person name="Geng S."/>
            <person name="Nie Y."/>
            <person name="Tang Y."/>
        </authorList>
    </citation>
    <scope>NUCLEOTIDE SEQUENCE [LARGE SCALE GENOMIC DNA]</scope>
    <source>
        <strain evidence="9 10">YIM 80766</strain>
    </source>
</reference>
<evidence type="ECO:0000256" key="1">
    <source>
        <dbReference type="ARBA" id="ARBA00022485"/>
    </source>
</evidence>
<evidence type="ECO:0000256" key="7">
    <source>
        <dbReference type="SAM" id="MobiDB-lite"/>
    </source>
</evidence>
<feature type="compositionally biased region" description="Low complexity" evidence="7">
    <location>
        <begin position="240"/>
        <end position="250"/>
    </location>
</feature>